<keyword evidence="5" id="KW-1185">Reference proteome</keyword>
<dbReference type="KEGG" id="ans:ArsFIN_45760"/>
<dbReference type="Proteomes" id="UP000295134">
    <property type="component" value="Plasmid pArsFIN3"/>
</dbReference>
<geneLocation type="plasmid" evidence="4">
    <name>parsfin3</name>
</geneLocation>
<sequence length="262" mass="28674">MSFLSQVISNHISNTPTQKIGIAGFTAYVWTDKTTQRSATVSDIPLETGVVIADHINLSPVQISIGGVISDSFLSLRSENTVFESFNRQIGFIDSYVGNRTQAVRQKINDMNSKAQQILDLKAQVENTAQGIYHTVTGSKSGNGIAQQFVDTFTGIFENRELISVDMGYQVLDNMALESFATSQSNEDSFLLFTLTLKQVRFVTFEQVNITPVANKSAAGMSKTGAAQMSGAKNNGSQTPTSVTYDVKEGAKAFFKRFFSWN</sequence>
<dbReference type="Proteomes" id="UP001177592">
    <property type="component" value="Plasmid paNv_CAN11"/>
</dbReference>
<feature type="domain" description="Dit-like phage tail protein N-terminal" evidence="1">
    <location>
        <begin position="29"/>
        <end position="210"/>
    </location>
</feature>
<keyword evidence="2" id="KW-0614">Plasmid</keyword>
<dbReference type="RefSeq" id="WP_135678559.1">
    <property type="nucleotide sequence ID" value="NZ_CP038615.1"/>
</dbReference>
<accession>A0A4P7L001</accession>
<reference evidence="3" key="2">
    <citation type="submission" date="2023-04" db="EMBL/GenBank/DDBJ databases">
        <title>Genome dynamics across the evolutionary transition to endosymbiosis.</title>
        <authorList>
            <person name="Siozios S."/>
            <person name="Nadal-Jimenez P."/>
            <person name="Azagi T."/>
            <person name="Sprong H."/>
            <person name="Frost C.L."/>
            <person name="Parratt S.R."/>
            <person name="Taylor G."/>
            <person name="Brettell L."/>
            <person name="Lew K.C."/>
            <person name="Croft L."/>
            <person name="King K.C."/>
            <person name="Brockhurst M.A."/>
            <person name="Hypsa V."/>
            <person name="Novakova E."/>
            <person name="Darby A.C."/>
            <person name="Hurst G.D.D."/>
        </authorList>
    </citation>
    <scope>NUCLEOTIDE SEQUENCE</scope>
    <source>
        <strain evidence="3">ANv_CAN</strain>
        <plasmid evidence="3">paNv_CAN11</plasmid>
    </source>
</reference>
<dbReference type="EMBL" id="CP038615">
    <property type="protein sequence ID" value="QBY45965.1"/>
    <property type="molecule type" value="Genomic_DNA"/>
</dbReference>
<gene>
    <name evidence="2" type="ORF">ArsFIN_45760</name>
    <name evidence="3" type="ORF">QE258_26940</name>
</gene>
<evidence type="ECO:0000313" key="2">
    <source>
        <dbReference type="EMBL" id="QBY45965.1"/>
    </source>
</evidence>
<proteinExistence type="predicted"/>
<dbReference type="AlphaFoldDB" id="A0A4P7L001"/>
<organism evidence="2 4">
    <name type="scientific">Arsenophonus nasoniae</name>
    <name type="common">son-killer infecting Nasonia vitripennis</name>
    <dbReference type="NCBI Taxonomy" id="638"/>
    <lineage>
        <taxon>Bacteria</taxon>
        <taxon>Pseudomonadati</taxon>
        <taxon>Pseudomonadota</taxon>
        <taxon>Gammaproteobacteria</taxon>
        <taxon>Enterobacterales</taxon>
        <taxon>Morganellaceae</taxon>
        <taxon>Arsenophonus</taxon>
    </lineage>
</organism>
<evidence type="ECO:0000313" key="3">
    <source>
        <dbReference type="EMBL" id="WGM08943.1"/>
    </source>
</evidence>
<reference evidence="2 4" key="1">
    <citation type="submission" date="2019-03" db="EMBL/GenBank/DDBJ databases">
        <title>Long-read sequencing reveals hyperdense prophage content in a complex bacterial symbiont genome.</title>
        <authorList>
            <person name="Frost C.L."/>
            <person name="Siozios S."/>
            <person name="Nadal-Jimenez P."/>
            <person name="Brockhurst M.A."/>
            <person name="King K.C."/>
            <person name="Darby A.C."/>
            <person name="Hurst G.D.D."/>
        </authorList>
    </citation>
    <scope>NUCLEOTIDE SEQUENCE [LARGE SCALE GENOMIC DNA]</scope>
    <source>
        <strain evidence="2 4">FIN</strain>
        <plasmid evidence="4">parsfin3</plasmid>
        <plasmid evidence="2">pArsFIN3</plasmid>
    </source>
</reference>
<dbReference type="GeneID" id="39752122"/>
<name>A0A4P7L001_9GAMM</name>
<evidence type="ECO:0000259" key="1">
    <source>
        <dbReference type="Pfam" id="PF21821"/>
    </source>
</evidence>
<protein>
    <recommendedName>
        <fullName evidence="1">Dit-like phage tail protein N-terminal domain-containing protein</fullName>
    </recommendedName>
</protein>
<dbReference type="EMBL" id="CP123534">
    <property type="protein sequence ID" value="WGM08943.1"/>
    <property type="molecule type" value="Genomic_DNA"/>
</dbReference>
<evidence type="ECO:0000313" key="5">
    <source>
        <dbReference type="Proteomes" id="UP001177592"/>
    </source>
</evidence>
<dbReference type="InterPro" id="IPR048494">
    <property type="entry name" value="Dit-like_N"/>
</dbReference>
<geneLocation type="plasmid" evidence="2">
    <name>pArsFIN3</name>
</geneLocation>
<dbReference type="Pfam" id="PF21821">
    <property type="entry name" value="Dit_like"/>
    <property type="match status" value="1"/>
</dbReference>
<geneLocation type="plasmid" evidence="3 5">
    <name>paNv_CAN11</name>
</geneLocation>
<evidence type="ECO:0000313" key="4">
    <source>
        <dbReference type="Proteomes" id="UP000295134"/>
    </source>
</evidence>